<dbReference type="EMBL" id="CDSF01000105">
    <property type="protein sequence ID" value="CEP00932.1"/>
    <property type="molecule type" value="Genomic_DNA"/>
</dbReference>
<dbReference type="PANTHER" id="PTHR12683:SF13">
    <property type="entry name" value="CDK-ACTIVATING KINASE ASSEMBLY FACTOR MAT1"/>
    <property type="match status" value="1"/>
</dbReference>
<keyword evidence="3" id="KW-0496">Mitochondrion</keyword>
<reference evidence="3 5" key="2">
    <citation type="submission" date="2018-03" db="EMBL/GenBank/DDBJ databases">
        <authorList>
            <person name="Fogelqvist J."/>
        </authorList>
    </citation>
    <scope>NUCLEOTIDE SEQUENCE [LARGE SCALE GENOMIC DNA]</scope>
</reference>
<organism evidence="2 4">
    <name type="scientific">Plasmodiophora brassicae</name>
    <name type="common">Clubroot disease agent</name>
    <dbReference type="NCBI Taxonomy" id="37360"/>
    <lineage>
        <taxon>Eukaryota</taxon>
        <taxon>Sar</taxon>
        <taxon>Rhizaria</taxon>
        <taxon>Endomyxa</taxon>
        <taxon>Phytomyxea</taxon>
        <taxon>Plasmodiophorida</taxon>
        <taxon>Plasmodiophoridae</taxon>
        <taxon>Plasmodiophora</taxon>
    </lineage>
</organism>
<evidence type="ECO:0000313" key="4">
    <source>
        <dbReference type="Proteomes" id="UP000039324"/>
    </source>
</evidence>
<proteinExistence type="predicted"/>
<dbReference type="Proteomes" id="UP000039324">
    <property type="component" value="Unassembled WGS sequence"/>
</dbReference>
<keyword evidence="4" id="KW-1185">Reference proteome</keyword>
<dbReference type="Pfam" id="PF06391">
    <property type="entry name" value="MAT1"/>
    <property type="match status" value="1"/>
</dbReference>
<protein>
    <recommendedName>
        <fullName evidence="1">MAT1 centre domain-containing protein</fullName>
    </recommendedName>
</protein>
<feature type="domain" description="MAT1 centre" evidence="1">
    <location>
        <begin position="69"/>
        <end position="165"/>
    </location>
</feature>
<geneLocation type="mitochondrion" evidence="3"/>
<gene>
    <name evidence="2" type="ORF">PBRA_008244</name>
    <name evidence="3" type="ORF">PLBR_LOCUS8186</name>
</gene>
<dbReference type="GO" id="GO:0005675">
    <property type="term" value="C:transcription factor TFIIH holo complex"/>
    <property type="evidence" value="ECO:0007669"/>
    <property type="project" value="TreeGrafter"/>
</dbReference>
<evidence type="ECO:0000313" key="2">
    <source>
        <dbReference type="EMBL" id="CEP00932.1"/>
    </source>
</evidence>
<dbReference type="InterPro" id="IPR015877">
    <property type="entry name" value="MAT1_centre"/>
</dbReference>
<evidence type="ECO:0000259" key="1">
    <source>
        <dbReference type="Pfam" id="PF06391"/>
    </source>
</evidence>
<dbReference type="EMBL" id="OVEO01000016">
    <property type="protein sequence ID" value="SPR00971.1"/>
    <property type="molecule type" value="Genomic_DNA"/>
</dbReference>
<dbReference type="InterPro" id="IPR013083">
    <property type="entry name" value="Znf_RING/FYVE/PHD"/>
</dbReference>
<dbReference type="Gene3D" id="3.30.40.10">
    <property type="entry name" value="Zinc/RING finger domain, C3HC4 (zinc finger)"/>
    <property type="match status" value="1"/>
</dbReference>
<dbReference type="STRING" id="37360.A0A0G4J093"/>
<evidence type="ECO:0000313" key="3">
    <source>
        <dbReference type="EMBL" id="SPR00971.1"/>
    </source>
</evidence>
<dbReference type="GO" id="GO:0006357">
    <property type="term" value="P:regulation of transcription by RNA polymerase II"/>
    <property type="evidence" value="ECO:0007669"/>
    <property type="project" value="TreeGrafter"/>
</dbReference>
<dbReference type="PANTHER" id="PTHR12683">
    <property type="entry name" value="CDK-ACTIVATING KINASE ASSEMBLY FACTOR MAT1"/>
    <property type="match status" value="1"/>
</dbReference>
<dbReference type="Proteomes" id="UP000290189">
    <property type="component" value="Unassembled WGS sequence"/>
</dbReference>
<name>A0A0G4J093_PLABS</name>
<dbReference type="GO" id="GO:0006281">
    <property type="term" value="P:DNA repair"/>
    <property type="evidence" value="ECO:0007669"/>
    <property type="project" value="TreeGrafter"/>
</dbReference>
<evidence type="ECO:0000313" key="5">
    <source>
        <dbReference type="Proteomes" id="UP000290189"/>
    </source>
</evidence>
<sequence>MGPGPDASAADDDIDQVCAECRTSRALVPDIQLRYTTCCGACVCVECISGKFRRGRSVPCWGCQRPVTKTSFDARTFAQQKYENEARYRKLTDDTFHALSRDDFPSDEAYNDHLEMVEDILFDLTYGDPDQVAQAERRIAQFKTDHADRLTARMTARIAEQNLAEDAANAGPAPDHARTPVEPGVVHGLSKAAVSTIPPPKLLLVQPSIALDQVDTSNMTSSQLRAHKYALWQRKIAAARAAGFRKEICEARYTQEAYNGLFTFH</sequence>
<dbReference type="AlphaFoldDB" id="A0A0G4J093"/>
<accession>A0A0G4J093</accession>
<dbReference type="OrthoDB" id="5963at2759"/>
<reference evidence="2 4" key="1">
    <citation type="submission" date="2015-02" db="EMBL/GenBank/DDBJ databases">
        <authorList>
            <person name="Chooi Y.-H."/>
        </authorList>
    </citation>
    <scope>NUCLEOTIDE SEQUENCE [LARGE SCALE GENOMIC DNA]</scope>
    <source>
        <strain evidence="2">E3</strain>
    </source>
</reference>